<evidence type="ECO:0000313" key="11">
    <source>
        <dbReference type="EMBL" id="EEJ52623.1"/>
    </source>
</evidence>
<keyword evidence="6" id="KW-1278">Translocase</keyword>
<evidence type="ECO:0000256" key="2">
    <source>
        <dbReference type="ARBA" id="ARBA00022448"/>
    </source>
</evidence>
<accession>C2KUD5</accession>
<dbReference type="GO" id="GO:0043190">
    <property type="term" value="C:ATP-binding cassette (ABC) transporter complex"/>
    <property type="evidence" value="ECO:0007669"/>
    <property type="project" value="TreeGrafter"/>
</dbReference>
<dbReference type="InterPro" id="IPR030946">
    <property type="entry name" value="EcfA2"/>
</dbReference>
<comment type="subunit">
    <text evidence="8">Forms a stable energy-coupling factor (ECF) transporter complex composed of 2 membrane-embedded substrate-binding proteins (S component), 2 ATP-binding proteins (A component) and 2 transmembrane proteins (T component).</text>
</comment>
<protein>
    <recommendedName>
        <fullName evidence="8">Energy-coupling factor transporter ATP-binding protein EcfA2</fullName>
        <ecNumber evidence="8">7.-.-.-</ecNumber>
    </recommendedName>
</protein>
<keyword evidence="2 8" id="KW-0813">Transport</keyword>
<dbReference type="InterPro" id="IPR017871">
    <property type="entry name" value="ABC_transporter-like_CS"/>
</dbReference>
<evidence type="ECO:0000256" key="8">
    <source>
        <dbReference type="RuleBase" id="RU365104"/>
    </source>
</evidence>
<dbReference type="Gene3D" id="3.40.50.300">
    <property type="entry name" value="P-loop containing nucleotide triphosphate hydrolases"/>
    <property type="match status" value="2"/>
</dbReference>
<dbReference type="GO" id="GO:0016887">
    <property type="term" value="F:ATP hydrolysis activity"/>
    <property type="evidence" value="ECO:0007669"/>
    <property type="project" value="InterPro"/>
</dbReference>
<evidence type="ECO:0000313" key="12">
    <source>
        <dbReference type="Proteomes" id="UP000004121"/>
    </source>
</evidence>
<dbReference type="FunCoup" id="C2KUD5">
    <property type="interactions" value="18"/>
</dbReference>
<dbReference type="Proteomes" id="UP000004121">
    <property type="component" value="Unassembled WGS sequence"/>
</dbReference>
<comment type="similarity">
    <text evidence="8">Belongs to the ABC transporter superfamily. Energy-coupling factor EcfA family.</text>
</comment>
<dbReference type="CDD" id="cd03225">
    <property type="entry name" value="ABC_cobalt_CbiO_domain1"/>
    <property type="match status" value="2"/>
</dbReference>
<sequence length="671" mass="75308">MYFFRRKFLNNIEVKDCTYEYVRRDENDEVVEKLSAISHLNFTIEEGSFVCVLGHNGSGKSTLAKLFNALQIPTEGCVIISGMDSREEANVFPIREKVGMVFQNPDNQIIASVVEEDVGFGPENIGIPTEEIWKRVADALDAVNMEAYRLKSPNHLSGGQKQRVAIAGTLAMEPKTIVLDEPTAMLDPSGRAEVIRSIRELNQKKGITIILITHYMEETVDADRIILMDQGKLVLDGTPKEIFSKVEELKSLRMDVPLITDLAHELRLSGMPVSEGILKEEELVEELLAIFGEDSFVKEMEQVRKQEDTEGKSDALPSLETDNSGVRSAEGVDSQTPTPSLEETENEKDKEIEKDFILKVENLSCIYQKGTAMESYALKDIHLSIKRGSFSALIGHTGSGKSTLLQHFNGLIKPETGEISVHFRKNPALILQDKGFLFWKGKKRKVEKEGVLSFREEGFDFQGLRFKVGLVFQYPEYQLFEETVFEDVLFGPKNQGLSLEEARKEAEEALRSMGVEEALWQKSPFELSGGQKRRVAIAGVLAMEPELLILDEPTAGLDPAGREELFQVIAHLQERYAMTILLVSHSMDDVARYAEEVFVLNQGECIRQGSPEEVFSHKKEMEELGLGLPQIRAFLYSLEEKGLSFPKKNTVEEAKAMILSAYKKRKGGENA</sequence>
<feature type="domain" description="ABC transporter" evidence="10">
    <location>
        <begin position="22"/>
        <end position="255"/>
    </location>
</feature>
<evidence type="ECO:0000256" key="5">
    <source>
        <dbReference type="ARBA" id="ARBA00022840"/>
    </source>
</evidence>
<dbReference type="InterPro" id="IPR027417">
    <property type="entry name" value="P-loop_NTPase"/>
</dbReference>
<dbReference type="HOGENOM" id="CLU_000604_86_7_9"/>
<keyword evidence="3 8" id="KW-1003">Cell membrane</keyword>
<organism evidence="11 12">
    <name type="scientific">Oribacterium sinus F0268</name>
    <dbReference type="NCBI Taxonomy" id="585501"/>
    <lineage>
        <taxon>Bacteria</taxon>
        <taxon>Bacillati</taxon>
        <taxon>Bacillota</taxon>
        <taxon>Clostridia</taxon>
        <taxon>Lachnospirales</taxon>
        <taxon>Lachnospiraceae</taxon>
        <taxon>Oribacterium</taxon>
    </lineage>
</organism>
<dbReference type="InterPro" id="IPR030947">
    <property type="entry name" value="EcfA_1"/>
</dbReference>
<dbReference type="AlphaFoldDB" id="C2KUD5"/>
<evidence type="ECO:0000256" key="9">
    <source>
        <dbReference type="SAM" id="MobiDB-lite"/>
    </source>
</evidence>
<dbReference type="FunFam" id="3.40.50.300:FF:000224">
    <property type="entry name" value="Energy-coupling factor transporter ATP-binding protein EcfA"/>
    <property type="match status" value="2"/>
</dbReference>
<evidence type="ECO:0000256" key="4">
    <source>
        <dbReference type="ARBA" id="ARBA00022741"/>
    </source>
</evidence>
<evidence type="ECO:0000259" key="10">
    <source>
        <dbReference type="PROSITE" id="PS50893"/>
    </source>
</evidence>
<dbReference type="NCBIfam" id="NF010167">
    <property type="entry name" value="PRK13648.1"/>
    <property type="match status" value="3"/>
</dbReference>
<feature type="compositionally biased region" description="Basic and acidic residues" evidence="9">
    <location>
        <begin position="302"/>
        <end position="313"/>
    </location>
</feature>
<dbReference type="InterPro" id="IPR003439">
    <property type="entry name" value="ABC_transporter-like_ATP-bd"/>
</dbReference>
<evidence type="ECO:0000256" key="6">
    <source>
        <dbReference type="ARBA" id="ARBA00022967"/>
    </source>
</evidence>
<keyword evidence="7 8" id="KW-0472">Membrane</keyword>
<name>C2KUD5_9FIRM</name>
<dbReference type="Pfam" id="PF00005">
    <property type="entry name" value="ABC_tran"/>
    <property type="match status" value="2"/>
</dbReference>
<dbReference type="STRING" id="585501.HMPREF6123_0104"/>
<dbReference type="InterPro" id="IPR015856">
    <property type="entry name" value="ABC_transpr_CbiO/EcfA_su"/>
</dbReference>
<dbReference type="InParanoid" id="C2KUD5"/>
<dbReference type="NCBIfam" id="TIGR04520">
    <property type="entry name" value="ECF_ATPase_1"/>
    <property type="match status" value="1"/>
</dbReference>
<comment type="caution">
    <text evidence="11">The sequence shown here is derived from an EMBL/GenBank/DDBJ whole genome shotgun (WGS) entry which is preliminary data.</text>
</comment>
<keyword evidence="4 8" id="KW-0547">Nucleotide-binding</keyword>
<dbReference type="GO" id="GO:0042626">
    <property type="term" value="F:ATPase-coupled transmembrane transporter activity"/>
    <property type="evidence" value="ECO:0007669"/>
    <property type="project" value="TreeGrafter"/>
</dbReference>
<dbReference type="EMBL" id="ACKX01000013">
    <property type="protein sequence ID" value="EEJ52623.1"/>
    <property type="molecule type" value="Genomic_DNA"/>
</dbReference>
<dbReference type="PANTHER" id="PTHR43553:SF27">
    <property type="entry name" value="ENERGY-COUPLING FACTOR TRANSPORTER ATP-BINDING PROTEIN ECFA2"/>
    <property type="match status" value="1"/>
</dbReference>
<dbReference type="NCBIfam" id="TIGR04521">
    <property type="entry name" value="ECF_ATPase_2"/>
    <property type="match status" value="1"/>
</dbReference>
<dbReference type="SUPFAM" id="SSF52540">
    <property type="entry name" value="P-loop containing nucleoside triphosphate hydrolases"/>
    <property type="match status" value="2"/>
</dbReference>
<dbReference type="eggNOG" id="COG1122">
    <property type="taxonomic scope" value="Bacteria"/>
</dbReference>
<reference evidence="11 12" key="1">
    <citation type="submission" date="2009-04" db="EMBL/GenBank/DDBJ databases">
        <authorList>
            <person name="Qin X."/>
            <person name="Bachman B."/>
            <person name="Battles P."/>
            <person name="Bell A."/>
            <person name="Bess C."/>
            <person name="Bickham C."/>
            <person name="Chaboub L."/>
            <person name="Chen D."/>
            <person name="Coyle M."/>
            <person name="Deiros D.R."/>
            <person name="Dinh H."/>
            <person name="Forbes L."/>
            <person name="Fowler G."/>
            <person name="Francisco L."/>
            <person name="Fu Q."/>
            <person name="Gubbala S."/>
            <person name="Hale W."/>
            <person name="Han Y."/>
            <person name="Hemphill L."/>
            <person name="Highlander S.K."/>
            <person name="Hirani K."/>
            <person name="Hogues M."/>
            <person name="Jackson L."/>
            <person name="Jakkamsetti A."/>
            <person name="Javaid M."/>
            <person name="Jiang H."/>
            <person name="Korchina V."/>
            <person name="Kovar C."/>
            <person name="Lara F."/>
            <person name="Lee S."/>
            <person name="Mata R."/>
            <person name="Mathew T."/>
            <person name="Moen C."/>
            <person name="Morales K."/>
            <person name="Munidasa M."/>
            <person name="Nazareth L."/>
            <person name="Ngo R."/>
            <person name="Nguyen L."/>
            <person name="Okwuonu G."/>
            <person name="Ongeri F."/>
            <person name="Patil S."/>
            <person name="Petrosino J."/>
            <person name="Pham C."/>
            <person name="Pham P."/>
            <person name="Pu L.-L."/>
            <person name="Puazo M."/>
            <person name="Raj R."/>
            <person name="Reid J."/>
            <person name="Rouhana J."/>
            <person name="Saada N."/>
            <person name="Shang Y."/>
            <person name="Simmons D."/>
            <person name="Thornton R."/>
            <person name="Warren J."/>
            <person name="Weissenberger G."/>
            <person name="Zhang J."/>
            <person name="Zhang L."/>
            <person name="Zhou C."/>
            <person name="Zhu D."/>
            <person name="Muzny D."/>
            <person name="Worley K."/>
            <person name="Gibbs R."/>
        </authorList>
    </citation>
    <scope>NUCLEOTIDE SEQUENCE [LARGE SCALE GENOMIC DNA]</scope>
    <source>
        <strain evidence="11 12">F0268</strain>
    </source>
</reference>
<feature type="domain" description="ABC transporter" evidence="10">
    <location>
        <begin position="358"/>
        <end position="627"/>
    </location>
</feature>
<evidence type="ECO:0000256" key="1">
    <source>
        <dbReference type="ARBA" id="ARBA00004202"/>
    </source>
</evidence>
<dbReference type="PANTHER" id="PTHR43553">
    <property type="entry name" value="HEAVY METAL TRANSPORTER"/>
    <property type="match status" value="1"/>
</dbReference>
<keyword evidence="5 8" id="KW-0067">ATP-binding</keyword>
<gene>
    <name evidence="11" type="ORF">HMPREF6123_0104</name>
</gene>
<evidence type="ECO:0000256" key="7">
    <source>
        <dbReference type="ARBA" id="ARBA00023136"/>
    </source>
</evidence>
<dbReference type="GO" id="GO:0005524">
    <property type="term" value="F:ATP binding"/>
    <property type="evidence" value="ECO:0007669"/>
    <property type="project" value="UniProtKB-UniRule"/>
</dbReference>
<keyword evidence="12" id="KW-1185">Reference proteome</keyword>
<proteinExistence type="inferred from homology"/>
<comment type="subcellular location">
    <subcellularLocation>
        <location evidence="1 8">Cell membrane</location>
        <topology evidence="1 8">Peripheral membrane protein</topology>
    </subcellularLocation>
</comment>
<evidence type="ECO:0000256" key="3">
    <source>
        <dbReference type="ARBA" id="ARBA00022475"/>
    </source>
</evidence>
<dbReference type="EC" id="7.-.-.-" evidence="8"/>
<dbReference type="PROSITE" id="PS50893">
    <property type="entry name" value="ABC_TRANSPORTER_2"/>
    <property type="match status" value="2"/>
</dbReference>
<comment type="function">
    <text evidence="8">ATP-binding (A) component of a common energy-coupling factor (ECF) ABC-transporter complex.</text>
</comment>
<dbReference type="InterPro" id="IPR003593">
    <property type="entry name" value="AAA+_ATPase"/>
</dbReference>
<feature type="region of interest" description="Disordered" evidence="9">
    <location>
        <begin position="302"/>
        <end position="349"/>
    </location>
</feature>
<dbReference type="InterPro" id="IPR050095">
    <property type="entry name" value="ECF_ABC_transporter_ATP-bd"/>
</dbReference>
<dbReference type="PROSITE" id="PS00211">
    <property type="entry name" value="ABC_TRANSPORTER_1"/>
    <property type="match status" value="2"/>
</dbReference>
<dbReference type="SMART" id="SM00382">
    <property type="entry name" value="AAA"/>
    <property type="match status" value="2"/>
</dbReference>